<evidence type="ECO:0000313" key="1">
    <source>
        <dbReference type="EMBL" id="RGX27259.1"/>
    </source>
</evidence>
<name>A0A413FCC1_9FIRM</name>
<sequence length="74" mass="8393">MKQLGNLSIVCAQRTDVLMQIYGGQVSVHVGEGPERTSLFAAWDDDEVMQRIIHELNFGRYAIKEKRNSKENVA</sequence>
<protein>
    <submittedName>
        <fullName evidence="1">Uncharacterized protein</fullName>
    </submittedName>
</protein>
<dbReference type="RefSeq" id="WP_117777619.1">
    <property type="nucleotide sequence ID" value="NZ_BAABXR010000001.1"/>
</dbReference>
<dbReference type="OrthoDB" id="1856879at2"/>
<gene>
    <name evidence="1" type="ORF">DWV29_16465</name>
</gene>
<evidence type="ECO:0000313" key="2">
    <source>
        <dbReference type="Proteomes" id="UP000283880"/>
    </source>
</evidence>
<organism evidence="1 2">
    <name type="scientific">Enterocloster asparagiformis</name>
    <dbReference type="NCBI Taxonomy" id="333367"/>
    <lineage>
        <taxon>Bacteria</taxon>
        <taxon>Bacillati</taxon>
        <taxon>Bacillota</taxon>
        <taxon>Clostridia</taxon>
        <taxon>Lachnospirales</taxon>
        <taxon>Lachnospiraceae</taxon>
        <taxon>Enterocloster</taxon>
    </lineage>
</organism>
<dbReference type="Proteomes" id="UP000283880">
    <property type="component" value="Unassembled WGS sequence"/>
</dbReference>
<accession>A0A413FCC1</accession>
<reference evidence="1 2" key="1">
    <citation type="submission" date="2018-08" db="EMBL/GenBank/DDBJ databases">
        <title>A genome reference for cultivated species of the human gut microbiota.</title>
        <authorList>
            <person name="Zou Y."/>
            <person name="Xue W."/>
            <person name="Luo G."/>
        </authorList>
    </citation>
    <scope>NUCLEOTIDE SEQUENCE [LARGE SCALE GENOMIC DNA]</scope>
    <source>
        <strain evidence="1 2">AF04-15</strain>
    </source>
</reference>
<dbReference type="EMBL" id="QSBM01000013">
    <property type="protein sequence ID" value="RGX27259.1"/>
    <property type="molecule type" value="Genomic_DNA"/>
</dbReference>
<dbReference type="AlphaFoldDB" id="A0A413FCC1"/>
<proteinExistence type="predicted"/>
<comment type="caution">
    <text evidence="1">The sequence shown here is derived from an EMBL/GenBank/DDBJ whole genome shotgun (WGS) entry which is preliminary data.</text>
</comment>